<comment type="caution">
    <text evidence="1">The sequence shown here is derived from an EMBL/GenBank/DDBJ whole genome shotgun (WGS) entry which is preliminary data.</text>
</comment>
<sequence length="231" mass="24806">MGFPPPLQERVLRVLAPVCEPYGLALAGWHAFGAHGVAVRPGDGLDLVAASEIPLALVARGVAGAFPADGLEATIAEVTRRTGRVVVKDPVTGQTCACGLHREALQVPPITWGSLKVVGLDDAVGLRMRALHEGGLAGDLIDVAAVAHLYSYRALERLGAAHHDGFSVHELLVRLEFADLMGPESFEAHGLDEERIKELRRFTRDWVADIKLRRADDGDADHDSPDVPEID</sequence>
<proteinExistence type="predicted"/>
<name>A0ABP7CER7_9ACTN</name>
<evidence type="ECO:0008006" key="3">
    <source>
        <dbReference type="Google" id="ProtNLM"/>
    </source>
</evidence>
<keyword evidence="2" id="KW-1185">Reference proteome</keyword>
<reference evidence="2" key="1">
    <citation type="journal article" date="2019" name="Int. J. Syst. Evol. Microbiol.">
        <title>The Global Catalogue of Microorganisms (GCM) 10K type strain sequencing project: providing services to taxonomists for standard genome sequencing and annotation.</title>
        <authorList>
            <consortium name="The Broad Institute Genomics Platform"/>
            <consortium name="The Broad Institute Genome Sequencing Center for Infectious Disease"/>
            <person name="Wu L."/>
            <person name="Ma J."/>
        </authorList>
    </citation>
    <scope>NUCLEOTIDE SEQUENCE [LARGE SCALE GENOMIC DNA]</scope>
    <source>
        <strain evidence="2">JCM 16904</strain>
    </source>
</reference>
<dbReference type="RefSeq" id="WP_344885411.1">
    <property type="nucleotide sequence ID" value="NZ_BAAAZP010000103.1"/>
</dbReference>
<dbReference type="EMBL" id="BAAAZP010000103">
    <property type="protein sequence ID" value="GAA3686553.1"/>
    <property type="molecule type" value="Genomic_DNA"/>
</dbReference>
<dbReference type="Proteomes" id="UP001500902">
    <property type="component" value="Unassembled WGS sequence"/>
</dbReference>
<protein>
    <recommendedName>
        <fullName evidence="3">Nucleotidyl transferase AbiEii toxin, Type IV TA system</fullName>
    </recommendedName>
</protein>
<accession>A0ABP7CER7</accession>
<evidence type="ECO:0000313" key="2">
    <source>
        <dbReference type="Proteomes" id="UP001500902"/>
    </source>
</evidence>
<evidence type="ECO:0000313" key="1">
    <source>
        <dbReference type="EMBL" id="GAA3686553.1"/>
    </source>
</evidence>
<gene>
    <name evidence="1" type="ORF">GCM10022224_059280</name>
</gene>
<organism evidence="1 2">
    <name type="scientific">Nonomuraea antimicrobica</name>
    <dbReference type="NCBI Taxonomy" id="561173"/>
    <lineage>
        <taxon>Bacteria</taxon>
        <taxon>Bacillati</taxon>
        <taxon>Actinomycetota</taxon>
        <taxon>Actinomycetes</taxon>
        <taxon>Streptosporangiales</taxon>
        <taxon>Streptosporangiaceae</taxon>
        <taxon>Nonomuraea</taxon>
    </lineage>
</organism>